<keyword evidence="1" id="KW-1133">Transmembrane helix</keyword>
<reference evidence="3" key="1">
    <citation type="submission" date="2022-11" db="UniProtKB">
        <authorList>
            <consortium name="WormBaseParasite"/>
        </authorList>
    </citation>
    <scope>IDENTIFICATION</scope>
</reference>
<accession>A0A915IMD6</accession>
<dbReference type="PANTHER" id="PTHR21329:SF3">
    <property type="entry name" value="PHOSPHATIDYLINOSITOL N-ACETYLGLUCOSAMINYLTRANSFERASE SUBUNIT Q"/>
    <property type="match status" value="1"/>
</dbReference>
<dbReference type="GO" id="GO:0005783">
    <property type="term" value="C:endoplasmic reticulum"/>
    <property type="evidence" value="ECO:0007669"/>
    <property type="project" value="TreeGrafter"/>
</dbReference>
<sequence>MSLWRLFRGKKFNPLRNRVDSAEYESQQLLFGTLVFTIFVFLMPTVLTYYCVFAYLRILRHIVTKIARFFLKYCNNDCELTVSAVFQQAEFLGRTVLCGNINFGKD</sequence>
<evidence type="ECO:0000313" key="3">
    <source>
        <dbReference type="WBParaSite" id="nRc.2.0.1.t15342-RA"/>
    </source>
</evidence>
<keyword evidence="1" id="KW-0472">Membrane</keyword>
<dbReference type="Pfam" id="PF05024">
    <property type="entry name" value="Gpi1"/>
    <property type="match status" value="1"/>
</dbReference>
<dbReference type="AlphaFoldDB" id="A0A915IMD6"/>
<evidence type="ECO:0000256" key="1">
    <source>
        <dbReference type="SAM" id="Phobius"/>
    </source>
</evidence>
<proteinExistence type="predicted"/>
<keyword evidence="2" id="KW-1185">Reference proteome</keyword>
<protein>
    <submittedName>
        <fullName evidence="3">Uncharacterized protein</fullName>
    </submittedName>
</protein>
<keyword evidence="1" id="KW-0812">Transmembrane</keyword>
<dbReference type="GO" id="GO:0006506">
    <property type="term" value="P:GPI anchor biosynthetic process"/>
    <property type="evidence" value="ECO:0007669"/>
    <property type="project" value="InterPro"/>
</dbReference>
<feature type="transmembrane region" description="Helical" evidence="1">
    <location>
        <begin position="29"/>
        <end position="56"/>
    </location>
</feature>
<dbReference type="WBParaSite" id="nRc.2.0.1.t15342-RA">
    <property type="protein sequence ID" value="nRc.2.0.1.t15342-RA"/>
    <property type="gene ID" value="nRc.2.0.1.g15342"/>
</dbReference>
<dbReference type="PANTHER" id="PTHR21329">
    <property type="entry name" value="PHOSPHATIDYLINOSITOL N-ACETYLGLUCOSAMINYLTRANSFERASE SUBUNIT Q-RELATED"/>
    <property type="match status" value="1"/>
</dbReference>
<name>A0A915IMD6_ROMCU</name>
<organism evidence="2 3">
    <name type="scientific">Romanomermis culicivorax</name>
    <name type="common">Nematode worm</name>
    <dbReference type="NCBI Taxonomy" id="13658"/>
    <lineage>
        <taxon>Eukaryota</taxon>
        <taxon>Metazoa</taxon>
        <taxon>Ecdysozoa</taxon>
        <taxon>Nematoda</taxon>
        <taxon>Enoplea</taxon>
        <taxon>Dorylaimia</taxon>
        <taxon>Mermithida</taxon>
        <taxon>Mermithoidea</taxon>
        <taxon>Mermithidae</taxon>
        <taxon>Romanomermis</taxon>
    </lineage>
</organism>
<dbReference type="GO" id="GO:0016020">
    <property type="term" value="C:membrane"/>
    <property type="evidence" value="ECO:0007669"/>
    <property type="project" value="InterPro"/>
</dbReference>
<dbReference type="InterPro" id="IPR007720">
    <property type="entry name" value="PigQ/GPI1"/>
</dbReference>
<dbReference type="Proteomes" id="UP000887565">
    <property type="component" value="Unplaced"/>
</dbReference>
<evidence type="ECO:0000313" key="2">
    <source>
        <dbReference type="Proteomes" id="UP000887565"/>
    </source>
</evidence>